<evidence type="ECO:0000256" key="4">
    <source>
        <dbReference type="ARBA" id="ARBA00022806"/>
    </source>
</evidence>
<dbReference type="GO" id="GO:0003677">
    <property type="term" value="F:DNA binding"/>
    <property type="evidence" value="ECO:0007669"/>
    <property type="project" value="UniProtKB-KW"/>
</dbReference>
<dbReference type="GO" id="GO:0005524">
    <property type="term" value="F:ATP binding"/>
    <property type="evidence" value="ECO:0007669"/>
    <property type="project" value="UniProtKB-UniRule"/>
</dbReference>
<accession>A0A1C0B9K3</accession>
<dbReference type="InterPro" id="IPR000212">
    <property type="entry name" value="DNA_helicase_UvrD/REP"/>
</dbReference>
<feature type="binding site" evidence="12">
    <location>
        <begin position="28"/>
        <end position="35"/>
    </location>
    <ligand>
        <name>ATP</name>
        <dbReference type="ChEBI" id="CHEBI:30616"/>
    </ligand>
</feature>
<dbReference type="Gene3D" id="1.10.486.10">
    <property type="entry name" value="PCRA, domain 4"/>
    <property type="match status" value="1"/>
</dbReference>
<keyword evidence="4 12" id="KW-0347">Helicase</keyword>
<dbReference type="GO" id="GO:0016787">
    <property type="term" value="F:hydrolase activity"/>
    <property type="evidence" value="ECO:0007669"/>
    <property type="project" value="UniProtKB-UniRule"/>
</dbReference>
<dbReference type="STRING" id="544718.AAX25_00838"/>
<dbReference type="SUPFAM" id="SSF52540">
    <property type="entry name" value="P-loop containing nucleoside triphosphate hydrolases"/>
    <property type="match status" value="1"/>
</dbReference>
<dbReference type="EMBL" id="VBUF01000002">
    <property type="protein sequence ID" value="TLS72448.1"/>
    <property type="molecule type" value="Genomic_DNA"/>
</dbReference>
<feature type="domain" description="UvrD-like helicase ATP-binding" evidence="13">
    <location>
        <begin position="7"/>
        <end position="280"/>
    </location>
</feature>
<organism evidence="15 17">
    <name type="scientific">Aliarcobacter thereius</name>
    <dbReference type="NCBI Taxonomy" id="544718"/>
    <lineage>
        <taxon>Bacteria</taxon>
        <taxon>Pseudomonadati</taxon>
        <taxon>Campylobacterota</taxon>
        <taxon>Epsilonproteobacteria</taxon>
        <taxon>Campylobacterales</taxon>
        <taxon>Arcobacteraceae</taxon>
        <taxon>Aliarcobacter</taxon>
    </lineage>
</organism>
<evidence type="ECO:0000313" key="16">
    <source>
        <dbReference type="EMBL" id="TLS72448.1"/>
    </source>
</evidence>
<dbReference type="Pfam" id="PF13361">
    <property type="entry name" value="UvrD_C"/>
    <property type="match status" value="1"/>
</dbReference>
<evidence type="ECO:0000313" key="15">
    <source>
        <dbReference type="EMBL" id="OCM00243.1"/>
    </source>
</evidence>
<sequence>MSENLLISLNESQKIAAQHIDGPLLILAGAGSGKTKTITTRLAFLISIGIDPKSILTLTFTNKAANEMRDRAFANLDTSKLNTPPLLCTFHKFGLLFLKFHINELNRKNNFIIIDTDDKRRVLKSINKDIPSALLGSEISKYKNSIQTPSEVKAQAQGKLYTEIADIYEKYEEHLLKNNLVDFDDLLLLPYKILKDNPKIAENTSNKYQYIMVDEYQDTNELQYRLLRLLCTNHNNLCVVGDDDQSIYGWRGATIKNILNFTEHFSNTIVVKLEENYRSTDTILFHSNALIEHNRDRLGKKLIGTKNKGNSIKVYESQDENEETRKIIEDIKKLILEGESPNHIAILFRVNALSRSLEEGFNKAGLNYKLVGGMKFYERTEIKDLIAYFRILTNLSDNFSVKRVINKPKRGIGATTIDKLETKAEELDISIFEMIQKLNSDELSLVVGKKNARTIKVFEASILDLRELINESKMRFLDSFEETFDYRASYDNLPDGFERQANIDEFYGYIRDFFIQNPHLDLKDFLNEIALESQNEEYINEAVSMMSIHASKGLEFKHLFIIGLEEGFFPIIGDGTDLEEERRLGYVAFTRAMDNLTLSFVHSRFYKGKRAQLNKSRFLVESGLIKGSLVIERTSGFKKGDMVNHKIFGQGRVEKSVNAGKDYKLTINFGGQKRDILSSFVEKN</sequence>
<evidence type="ECO:0000256" key="6">
    <source>
        <dbReference type="ARBA" id="ARBA00023125"/>
    </source>
</evidence>
<protein>
    <recommendedName>
        <fullName evidence="9">DNA 3'-5' helicase</fullName>
        <ecNumber evidence="9">5.6.2.4</ecNumber>
    </recommendedName>
    <alternativeName>
        <fullName evidence="10">DNA 3'-5' helicase II</fullName>
    </alternativeName>
</protein>
<reference evidence="15" key="1">
    <citation type="submission" date="2015-05" db="EMBL/GenBank/DDBJ databases">
        <authorList>
            <person name="Wang D.B."/>
            <person name="Wang M."/>
        </authorList>
    </citation>
    <scope>NUCLEOTIDE SEQUENCE [LARGE SCALE GENOMIC DNA]</scope>
    <source>
        <strain evidence="15">DU22</strain>
    </source>
</reference>
<dbReference type="PROSITE" id="PS51198">
    <property type="entry name" value="UVRD_HELICASE_ATP_BIND"/>
    <property type="match status" value="1"/>
</dbReference>
<dbReference type="InterPro" id="IPR013986">
    <property type="entry name" value="DExx_box_DNA_helicase_dom_sf"/>
</dbReference>
<dbReference type="InterPro" id="IPR014016">
    <property type="entry name" value="UvrD-like_ATP-bd"/>
</dbReference>
<evidence type="ECO:0000256" key="10">
    <source>
        <dbReference type="ARBA" id="ARBA00034923"/>
    </source>
</evidence>
<dbReference type="RefSeq" id="WP_066185258.1">
    <property type="nucleotide sequence ID" value="NZ_LCUJ01000001.1"/>
</dbReference>
<dbReference type="AlphaFoldDB" id="A0A1C0B9K3"/>
<dbReference type="Gene3D" id="1.10.10.160">
    <property type="match status" value="1"/>
</dbReference>
<comment type="catalytic activity">
    <reaction evidence="8">
        <text>Couples ATP hydrolysis with the unwinding of duplex DNA by translocating in the 3'-5' direction.</text>
        <dbReference type="EC" id="5.6.2.4"/>
    </reaction>
</comment>
<keyword evidence="3 12" id="KW-0378">Hydrolase</keyword>
<dbReference type="PANTHER" id="PTHR11070:SF2">
    <property type="entry name" value="ATP-DEPENDENT DNA HELICASE SRS2"/>
    <property type="match status" value="1"/>
</dbReference>
<dbReference type="CDD" id="cd17932">
    <property type="entry name" value="DEXQc_UvrD"/>
    <property type="match status" value="1"/>
</dbReference>
<evidence type="ECO:0000256" key="1">
    <source>
        <dbReference type="ARBA" id="ARBA00009922"/>
    </source>
</evidence>
<keyword evidence="6" id="KW-0238">DNA-binding</keyword>
<gene>
    <name evidence="15" type="primary">pcrA_1</name>
    <name evidence="15" type="ORF">AAX29_00241</name>
    <name evidence="16" type="ORF">FE246_03405</name>
</gene>
<evidence type="ECO:0000256" key="11">
    <source>
        <dbReference type="ARBA" id="ARBA00048988"/>
    </source>
</evidence>
<evidence type="ECO:0000256" key="7">
    <source>
        <dbReference type="ARBA" id="ARBA00023235"/>
    </source>
</evidence>
<dbReference type="Proteomes" id="UP000093281">
    <property type="component" value="Unassembled WGS sequence"/>
</dbReference>
<keyword evidence="7" id="KW-0413">Isomerase</keyword>
<reference evidence="17" key="2">
    <citation type="submission" date="2015-05" db="EMBL/GenBank/DDBJ databases">
        <authorList>
            <person name="Rovetto F."/>
            <person name="Cocolin L."/>
            <person name="Illeghems K."/>
            <person name="Van Nieuwerburgh F."/>
            <person name="Houf K."/>
        </authorList>
    </citation>
    <scope>NUCLEOTIDE SEQUENCE [LARGE SCALE GENOMIC DNA]</scope>
    <source>
        <strain evidence="17">DU22</strain>
    </source>
</reference>
<keyword evidence="2 12" id="KW-0547">Nucleotide-binding</keyword>
<dbReference type="Gene3D" id="3.40.50.300">
    <property type="entry name" value="P-loop containing nucleotide triphosphate hydrolases"/>
    <property type="match status" value="2"/>
</dbReference>
<dbReference type="EMBL" id="LCUJ01000001">
    <property type="protein sequence ID" value="OCM00243.1"/>
    <property type="molecule type" value="Genomic_DNA"/>
</dbReference>
<evidence type="ECO:0000256" key="8">
    <source>
        <dbReference type="ARBA" id="ARBA00034617"/>
    </source>
</evidence>
<evidence type="ECO:0000256" key="3">
    <source>
        <dbReference type="ARBA" id="ARBA00022801"/>
    </source>
</evidence>
<evidence type="ECO:0000259" key="14">
    <source>
        <dbReference type="PROSITE" id="PS51217"/>
    </source>
</evidence>
<dbReference type="OrthoDB" id="9810135at2"/>
<evidence type="ECO:0000256" key="2">
    <source>
        <dbReference type="ARBA" id="ARBA00022741"/>
    </source>
</evidence>
<keyword evidence="5 12" id="KW-0067">ATP-binding</keyword>
<comment type="caution">
    <text evidence="15">The sequence shown here is derived from an EMBL/GenBank/DDBJ whole genome shotgun (WGS) entry which is preliminary data.</text>
</comment>
<evidence type="ECO:0000256" key="12">
    <source>
        <dbReference type="PROSITE-ProRule" id="PRU00560"/>
    </source>
</evidence>
<dbReference type="PATRIC" id="fig|544718.51.peg.232"/>
<evidence type="ECO:0000259" key="13">
    <source>
        <dbReference type="PROSITE" id="PS51198"/>
    </source>
</evidence>
<dbReference type="GO" id="GO:0043138">
    <property type="term" value="F:3'-5' DNA helicase activity"/>
    <property type="evidence" value="ECO:0007669"/>
    <property type="project" value="UniProtKB-EC"/>
</dbReference>
<evidence type="ECO:0000256" key="5">
    <source>
        <dbReference type="ARBA" id="ARBA00022840"/>
    </source>
</evidence>
<proteinExistence type="inferred from homology"/>
<reference evidence="16 18" key="3">
    <citation type="submission" date="2019-05" db="EMBL/GenBank/DDBJ databases">
        <title>Arcobacter cibarius and Arcobacter thereius providing challenges in identification an antibiotic susceptibility and Quinolone resistance.</title>
        <authorList>
            <person name="Busch A."/>
            <person name="Hanel I."/>
            <person name="Hotzel H."/>
            <person name="Tomaso H."/>
        </authorList>
    </citation>
    <scope>NUCLEOTIDE SEQUENCE [LARGE SCALE GENOMIC DNA]</scope>
    <source>
        <strain evidence="16 18">17CS1191_2</strain>
    </source>
</reference>
<comment type="catalytic activity">
    <reaction evidence="11">
        <text>ATP + H2O = ADP + phosphate + H(+)</text>
        <dbReference type="Rhea" id="RHEA:13065"/>
        <dbReference type="ChEBI" id="CHEBI:15377"/>
        <dbReference type="ChEBI" id="CHEBI:15378"/>
        <dbReference type="ChEBI" id="CHEBI:30616"/>
        <dbReference type="ChEBI" id="CHEBI:43474"/>
        <dbReference type="ChEBI" id="CHEBI:456216"/>
        <dbReference type="EC" id="5.6.2.4"/>
    </reaction>
</comment>
<dbReference type="PROSITE" id="PS51217">
    <property type="entry name" value="UVRD_HELICASE_CTER"/>
    <property type="match status" value="1"/>
</dbReference>
<dbReference type="Proteomes" id="UP000308001">
    <property type="component" value="Unassembled WGS sequence"/>
</dbReference>
<feature type="domain" description="UvrD-like helicase C-terminal" evidence="14">
    <location>
        <begin position="281"/>
        <end position="553"/>
    </location>
</feature>
<dbReference type="InterPro" id="IPR014017">
    <property type="entry name" value="DNA_helicase_UvrD-like_C"/>
</dbReference>
<evidence type="ECO:0000313" key="17">
    <source>
        <dbReference type="Proteomes" id="UP000093281"/>
    </source>
</evidence>
<dbReference type="PANTHER" id="PTHR11070">
    <property type="entry name" value="UVRD / RECB / PCRA DNA HELICASE FAMILY MEMBER"/>
    <property type="match status" value="1"/>
</dbReference>
<dbReference type="InterPro" id="IPR027417">
    <property type="entry name" value="P-loop_NTPase"/>
</dbReference>
<dbReference type="Pfam" id="PF00580">
    <property type="entry name" value="UvrD-helicase"/>
    <property type="match status" value="1"/>
</dbReference>
<dbReference type="GO" id="GO:0000725">
    <property type="term" value="P:recombinational repair"/>
    <property type="evidence" value="ECO:0007669"/>
    <property type="project" value="TreeGrafter"/>
</dbReference>
<comment type="similarity">
    <text evidence="1">Belongs to the helicase family. UvrD subfamily.</text>
</comment>
<dbReference type="GO" id="GO:0005829">
    <property type="term" value="C:cytosol"/>
    <property type="evidence" value="ECO:0007669"/>
    <property type="project" value="TreeGrafter"/>
</dbReference>
<name>A0A1C0B9K3_9BACT</name>
<evidence type="ECO:0000313" key="18">
    <source>
        <dbReference type="Proteomes" id="UP000308001"/>
    </source>
</evidence>
<dbReference type="EC" id="5.6.2.4" evidence="9"/>
<dbReference type="GO" id="GO:0033202">
    <property type="term" value="C:DNA helicase complex"/>
    <property type="evidence" value="ECO:0007669"/>
    <property type="project" value="TreeGrafter"/>
</dbReference>
<evidence type="ECO:0000256" key="9">
    <source>
        <dbReference type="ARBA" id="ARBA00034808"/>
    </source>
</evidence>